<comment type="caution">
    <text evidence="5">The sequence shown here is derived from an EMBL/GenBank/DDBJ whole genome shotgun (WGS) entry which is preliminary data.</text>
</comment>
<dbReference type="InterPro" id="IPR011611">
    <property type="entry name" value="PfkB_dom"/>
</dbReference>
<dbReference type="GO" id="GO:0016301">
    <property type="term" value="F:kinase activity"/>
    <property type="evidence" value="ECO:0007669"/>
    <property type="project" value="UniProtKB-KW"/>
</dbReference>
<dbReference type="SUPFAM" id="SSF53613">
    <property type="entry name" value="Ribokinase-like"/>
    <property type="match status" value="1"/>
</dbReference>
<keyword evidence="3 5" id="KW-0418">Kinase</keyword>
<dbReference type="InterPro" id="IPR052700">
    <property type="entry name" value="Carb_kinase_PfkB-like"/>
</dbReference>
<dbReference type="CDD" id="cd01166">
    <property type="entry name" value="KdgK"/>
    <property type="match status" value="1"/>
</dbReference>
<feature type="domain" description="Carbohydrate kinase PfkB" evidence="4">
    <location>
        <begin position="1"/>
        <end position="314"/>
    </location>
</feature>
<dbReference type="EMBL" id="SDGV01000001">
    <property type="protein sequence ID" value="THB62350.1"/>
    <property type="molecule type" value="Genomic_DNA"/>
</dbReference>
<dbReference type="PANTHER" id="PTHR43320">
    <property type="entry name" value="SUGAR KINASE"/>
    <property type="match status" value="1"/>
</dbReference>
<dbReference type="Gene3D" id="3.40.1190.20">
    <property type="match status" value="1"/>
</dbReference>
<evidence type="ECO:0000313" key="5">
    <source>
        <dbReference type="EMBL" id="THB62350.1"/>
    </source>
</evidence>
<dbReference type="OrthoDB" id="9813569at2"/>
<keyword evidence="6" id="KW-1185">Reference proteome</keyword>
<dbReference type="Proteomes" id="UP000310506">
    <property type="component" value="Unassembled WGS sequence"/>
</dbReference>
<reference evidence="5 6" key="1">
    <citation type="submission" date="2019-01" db="EMBL/GenBank/DDBJ databases">
        <title>Vagococcus silagei sp. nov. isolated from brewer's grain.</title>
        <authorList>
            <person name="Guu J.-R."/>
        </authorList>
    </citation>
    <scope>NUCLEOTIDE SEQUENCE [LARGE SCALE GENOMIC DNA]</scope>
    <source>
        <strain evidence="5 6">2B-2</strain>
    </source>
</reference>
<dbReference type="AlphaFoldDB" id="A0A4S3B894"/>
<accession>A0A4S3B894</accession>
<dbReference type="InterPro" id="IPR029056">
    <property type="entry name" value="Ribokinase-like"/>
</dbReference>
<evidence type="ECO:0000313" key="6">
    <source>
        <dbReference type="Proteomes" id="UP000310506"/>
    </source>
</evidence>
<dbReference type="PANTHER" id="PTHR43320:SF2">
    <property type="entry name" value="2-DEHYDRO-3-DEOXYGLUCONOKINASE_2-DEHYDRO-3-DEOXYGALACTONOKINASE"/>
    <property type="match status" value="1"/>
</dbReference>
<evidence type="ECO:0000259" key="4">
    <source>
        <dbReference type="Pfam" id="PF00294"/>
    </source>
</evidence>
<sequence length="338" mass="37532">MAKVITLGEILIRYATEPGVRLANTASLALHYGGSEANVCITLSGLGHDSHILSKLPDNPLGHGALQHLRQYGVQTDQVLLGGERFGAYFVEMGAGPRPTSVVYDRKYSSFASMKTVDWKLAHLFDDAEIFHVSGITPALSEEMAEITLQLVRLAKEQGLKVSFDSNYRAKLWSLEEASAMYERLLPYVDYCSMGKLDALNILGVPEYQNKEATIAEELDYYYSEMHHMYPNIKLFYATMRDVISTNENNLTGTIWSHHELYFSKEYKIPAIVDRIGGGDAFTAGILHGLLTNLPAQETIEFATGLSTLKHTISGDSIYVTPAEVTQFCAMDSSKINR</sequence>
<gene>
    <name evidence="5" type="ORF">ESZ54_00620</name>
</gene>
<dbReference type="Pfam" id="PF00294">
    <property type="entry name" value="PfkB"/>
    <property type="match status" value="1"/>
</dbReference>
<evidence type="ECO:0000256" key="1">
    <source>
        <dbReference type="ARBA" id="ARBA00010688"/>
    </source>
</evidence>
<dbReference type="RefSeq" id="WP_136135736.1">
    <property type="nucleotide sequence ID" value="NZ_SDGV01000001.1"/>
</dbReference>
<evidence type="ECO:0000256" key="3">
    <source>
        <dbReference type="ARBA" id="ARBA00022777"/>
    </source>
</evidence>
<proteinExistence type="inferred from homology"/>
<keyword evidence="2" id="KW-0808">Transferase</keyword>
<name>A0A4S3B894_9ENTE</name>
<protein>
    <submittedName>
        <fullName evidence="5">Sugar kinase</fullName>
    </submittedName>
</protein>
<organism evidence="5 6">
    <name type="scientific">Vagococcus silagei</name>
    <dbReference type="NCBI Taxonomy" id="2508885"/>
    <lineage>
        <taxon>Bacteria</taxon>
        <taxon>Bacillati</taxon>
        <taxon>Bacillota</taxon>
        <taxon>Bacilli</taxon>
        <taxon>Lactobacillales</taxon>
        <taxon>Enterococcaceae</taxon>
        <taxon>Vagococcus</taxon>
    </lineage>
</organism>
<evidence type="ECO:0000256" key="2">
    <source>
        <dbReference type="ARBA" id="ARBA00022679"/>
    </source>
</evidence>
<comment type="similarity">
    <text evidence="1">Belongs to the carbohydrate kinase PfkB family.</text>
</comment>